<dbReference type="AlphaFoldDB" id="A0A1I9G095"/>
<protein>
    <submittedName>
        <fullName evidence="1">Bm13483, isoform a</fullName>
    </submittedName>
</protein>
<reference evidence="1" key="2">
    <citation type="submission" date="2012-12" db="EMBL/GenBank/DDBJ databases">
        <authorList>
            <consortium name="WormBase Consortium"/>
            <person name="Ghedin E."/>
            <person name="Paulini M."/>
        </authorList>
    </citation>
    <scope>NUCLEOTIDE SEQUENCE</scope>
    <source>
        <strain evidence="1">FR3</strain>
    </source>
</reference>
<dbReference type="EMBL" id="LN856962">
    <property type="protein sequence ID" value="CDP96909.1"/>
    <property type="molecule type" value="Genomic_DNA"/>
</dbReference>
<gene>
    <name evidence="1" type="primary">Bm13483</name>
    <name evidence="1" type="ORF">BM_Bm13483</name>
</gene>
<sequence>MCVCIYVYVYVFVEHICESVTVVAQWFSSIGYFKAFHQLRPPVTSPLPVVYRQQLPYVVREKNELRTNGTFICGLKCIYQIILENLKISWFQSMRKIWRELSSSSIRMY</sequence>
<evidence type="ECO:0000313" key="1">
    <source>
        <dbReference type="EMBL" id="CDP96909.1"/>
    </source>
</evidence>
<organism evidence="1">
    <name type="scientific">Brugia malayi</name>
    <name type="common">Filarial nematode worm</name>
    <dbReference type="NCBI Taxonomy" id="6279"/>
    <lineage>
        <taxon>Eukaryota</taxon>
        <taxon>Metazoa</taxon>
        <taxon>Ecdysozoa</taxon>
        <taxon>Nematoda</taxon>
        <taxon>Chromadorea</taxon>
        <taxon>Rhabditida</taxon>
        <taxon>Spirurina</taxon>
        <taxon>Spiruromorpha</taxon>
        <taxon>Filarioidea</taxon>
        <taxon>Onchocercidae</taxon>
        <taxon>Brugia</taxon>
    </lineage>
</organism>
<accession>A0A1I9G095</accession>
<proteinExistence type="predicted"/>
<name>A0A1I9G095_BRUMA</name>
<reference evidence="1" key="1">
    <citation type="journal article" date="2007" name="Science">
        <title>Draft genome of the filarial nematode parasite Brugia malayi.</title>
        <authorList>
            <person name="Ghedin E."/>
            <person name="Wang S."/>
            <person name="Spiro D."/>
            <person name="Caler E."/>
            <person name="Zhao Q."/>
            <person name="Crabtree J."/>
            <person name="Allen J.E."/>
            <person name="Delcher A.L."/>
            <person name="Guiliano D.B."/>
            <person name="Miranda-Saavedra D."/>
            <person name="Angiuoli S.V."/>
            <person name="Creasy T."/>
            <person name="Amedeo P."/>
            <person name="Haas B."/>
            <person name="El-Sayed N.M."/>
            <person name="Wortman J.R."/>
            <person name="Feldblyum T."/>
            <person name="Tallon L."/>
            <person name="Schatz M."/>
            <person name="Shumway M."/>
            <person name="Koo H."/>
            <person name="Salzberg S.L."/>
            <person name="Schobel S."/>
            <person name="Pertea M."/>
            <person name="Pop M."/>
            <person name="White O."/>
            <person name="Barton G.J."/>
            <person name="Carlow C.K."/>
            <person name="Crawford M.J."/>
            <person name="Daub J."/>
            <person name="Dimmic M.W."/>
            <person name="Estes C.F."/>
            <person name="Foster J.M."/>
            <person name="Ganatra M."/>
            <person name="Gregory W.F."/>
            <person name="Johnson N.M."/>
            <person name="Jin J."/>
            <person name="Komuniecki R."/>
            <person name="Korf I."/>
            <person name="Kumar S."/>
            <person name="Laney S."/>
            <person name="Li B.W."/>
            <person name="Li W."/>
            <person name="Lindblom T.H."/>
            <person name="Lustigman S."/>
            <person name="Ma D."/>
            <person name="Maina C.V."/>
            <person name="Martin D.M."/>
            <person name="McCarter J.P."/>
            <person name="McReynolds L."/>
            <person name="Mitreva M."/>
            <person name="Nutman T.B."/>
            <person name="Parkinson J."/>
            <person name="Peregrin-Alvarez J.M."/>
            <person name="Poole C."/>
            <person name="Ren Q."/>
            <person name="Saunders L."/>
            <person name="Sluder A.E."/>
            <person name="Smith K."/>
            <person name="Stanke M."/>
            <person name="Unnasch T.R."/>
            <person name="Ware J."/>
            <person name="Wei A.D."/>
            <person name="Weil G."/>
            <person name="Williams D.J."/>
            <person name="Zhang Y."/>
            <person name="Williams S.A."/>
            <person name="Fraser-Liggett C."/>
            <person name="Slatko B."/>
            <person name="Blaxter M.L."/>
            <person name="Scott A.L."/>
        </authorList>
    </citation>
    <scope>NUCLEOTIDE SEQUENCE</scope>
    <source>
        <strain evidence="1">FR3</strain>
    </source>
</reference>